<name>A0A835DHM7_TETSI</name>
<evidence type="ECO:0000313" key="3">
    <source>
        <dbReference type="EMBL" id="KAF8401057.1"/>
    </source>
</evidence>
<feature type="region of interest" description="Disordered" evidence="1">
    <location>
        <begin position="432"/>
        <end position="454"/>
    </location>
</feature>
<feature type="domain" description="GBF-interacting protein 1 N-terminal" evidence="2">
    <location>
        <begin position="16"/>
        <end position="73"/>
    </location>
</feature>
<feature type="region of interest" description="Disordered" evidence="1">
    <location>
        <begin position="234"/>
        <end position="298"/>
    </location>
</feature>
<feature type="compositionally biased region" description="Polar residues" evidence="1">
    <location>
        <begin position="320"/>
        <end position="329"/>
    </location>
</feature>
<accession>A0A835DHM7</accession>
<feature type="compositionally biased region" description="Polar residues" evidence="1">
    <location>
        <begin position="246"/>
        <end position="269"/>
    </location>
</feature>
<dbReference type="Pfam" id="PF06972">
    <property type="entry name" value="GIP1_N"/>
    <property type="match status" value="1"/>
</dbReference>
<reference evidence="3 4" key="1">
    <citation type="submission" date="2020-04" db="EMBL/GenBank/DDBJ databases">
        <title>Plant Genome Project.</title>
        <authorList>
            <person name="Zhang R.-G."/>
        </authorList>
    </citation>
    <scope>NUCLEOTIDE SEQUENCE [LARGE SCALE GENOMIC DNA]</scope>
    <source>
        <strain evidence="3">YNK0</strain>
        <tissue evidence="3">Leaf</tissue>
    </source>
</reference>
<dbReference type="PANTHER" id="PTHR47070">
    <property type="entry name" value="HYDROXYPROLINE-RICH GLYCOPROTEIN-LIKE"/>
    <property type="match status" value="1"/>
</dbReference>
<organism evidence="3 4">
    <name type="scientific">Tetracentron sinense</name>
    <name type="common">Spur-leaf</name>
    <dbReference type="NCBI Taxonomy" id="13715"/>
    <lineage>
        <taxon>Eukaryota</taxon>
        <taxon>Viridiplantae</taxon>
        <taxon>Streptophyta</taxon>
        <taxon>Embryophyta</taxon>
        <taxon>Tracheophyta</taxon>
        <taxon>Spermatophyta</taxon>
        <taxon>Magnoliopsida</taxon>
        <taxon>Trochodendrales</taxon>
        <taxon>Trochodendraceae</taxon>
        <taxon>Tetracentron</taxon>
    </lineage>
</organism>
<dbReference type="SUPFAM" id="SSF46934">
    <property type="entry name" value="UBA-like"/>
    <property type="match status" value="1"/>
</dbReference>
<dbReference type="PANTHER" id="PTHR47070:SF2">
    <property type="entry name" value="OS06G0206100 PROTEIN"/>
    <property type="match status" value="1"/>
</dbReference>
<feature type="region of interest" description="Disordered" evidence="1">
    <location>
        <begin position="469"/>
        <end position="527"/>
    </location>
</feature>
<comment type="caution">
    <text evidence="3">The sequence shown here is derived from an EMBL/GenBank/DDBJ whole genome shotgun (WGS) entry which is preliminary data.</text>
</comment>
<evidence type="ECO:0000313" key="4">
    <source>
        <dbReference type="Proteomes" id="UP000655225"/>
    </source>
</evidence>
<feature type="compositionally biased region" description="Basic and acidic residues" evidence="1">
    <location>
        <begin position="234"/>
        <end position="243"/>
    </location>
</feature>
<feature type="region of interest" description="Disordered" evidence="1">
    <location>
        <begin position="580"/>
        <end position="664"/>
    </location>
</feature>
<feature type="compositionally biased region" description="Basic and acidic residues" evidence="1">
    <location>
        <begin position="71"/>
        <end position="82"/>
    </location>
</feature>
<feature type="compositionally biased region" description="Low complexity" evidence="1">
    <location>
        <begin position="393"/>
        <end position="405"/>
    </location>
</feature>
<dbReference type="EMBL" id="JABCRI010000009">
    <property type="protein sequence ID" value="KAF8401057.1"/>
    <property type="molecule type" value="Genomic_DNA"/>
</dbReference>
<dbReference type="OrthoDB" id="657470at2759"/>
<proteinExistence type="predicted"/>
<feature type="compositionally biased region" description="Polar residues" evidence="1">
    <location>
        <begin position="620"/>
        <end position="633"/>
    </location>
</feature>
<dbReference type="InterPro" id="IPR009719">
    <property type="entry name" value="GIP1_N"/>
</dbReference>
<feature type="region of interest" description="Disordered" evidence="1">
    <location>
        <begin position="319"/>
        <end position="339"/>
    </location>
</feature>
<evidence type="ECO:0000259" key="2">
    <source>
        <dbReference type="Pfam" id="PF06972"/>
    </source>
</evidence>
<dbReference type="Proteomes" id="UP000655225">
    <property type="component" value="Unassembled WGS sequence"/>
</dbReference>
<dbReference type="AlphaFoldDB" id="A0A835DHM7"/>
<protein>
    <recommendedName>
        <fullName evidence="2">GBF-interacting protein 1 N-terminal domain-containing protein</fullName>
    </recommendedName>
</protein>
<gene>
    <name evidence="3" type="ORF">HHK36_014360</name>
</gene>
<sequence length="979" mass="105330">MVSGSRFDGETQILSARVRKTIQSIKEIVGNHSDADIYSMLKETNMDPNETTQKLLNQDPFHEVKRKRDKKKENTGYKGSAESRKHIEHTGQGMNSHTFSDRNARRGGYTQNALHAALLGGVFPTPNVNKDFGPATRVLFGDVWSTVVLWWWPGSYARTRGCAGEFLERTGGLEFEQGFGVELSRVPHVYGGVPFIGESHETFVQGLEGATMAGEGPEEGISREFRIVRDNRVNQNRNREIKPASHQCSTSTDVQEISSISEKSSTGILSDQKHSGTENSCGQKPSQALNGPTDSHPRHARVASINGPHRKELLEETRATVPTSATQVQGLKPHDSQPYSATLASKTSVVGVYSSYSDPVHVPSPDSRSSSAVGAIKREVGVVGVRRQSSENSAKGSSVPSSSFSNPVLGKNISASTESSLPVEQGRKSALVIRPPTTFSKGDQLTQTTGPESVMSNMTVKSFLSNQYSSKPHQQLVGHQKVPQPNKEWKPKSSQKSRLSSPGVIETAATPVSPPTDNSRDSKTESAQLQEKLSQVSIFENQHVIIPQHLRVPEADRTRLTFGSFGAGFDCTKSLASGLQEIGSGEESSVEPSAGLSISIPAAPSDNAYGDDQVDLLDNQARNSGPDSPTSAAASEHPVPDKEEASSPRNSENYSDIGLVRNDSPFYTSVEPQQQQDPPGLPRFSAYDPQTGYDIPFFRPAMDDNVRGQGLPSPQEGLNLHTANSISSSTIAMVQQPVAPMYPQVHVSHFANMMPYRQFLSPVYVPPMAMPGYSSNPAYPHPSNGSSYLLMPGGSSHLAASGLKYGTQQFKPIPAGSPTGFGNFTSPAGYAINAPGAVGSATGLEDSTRIKYKEGSIYIPNSQAETSEYWIQNPRDLPGLQSAPYYNMAGQAQHAAYLQSHTGHASFNAAAAAAAQSTHMQYPGLYHPSPQQAAIANPHHMVPNMSGNVGVGMAAASPVAQVGAYQQPQLGRLNWTPNF</sequence>
<dbReference type="OMA" id="GYMPSHA"/>
<feature type="compositionally biased region" description="Polar residues" evidence="1">
    <location>
        <begin position="437"/>
        <end position="454"/>
    </location>
</feature>
<evidence type="ECO:0000256" key="1">
    <source>
        <dbReference type="SAM" id="MobiDB-lite"/>
    </source>
</evidence>
<dbReference type="InterPro" id="IPR009060">
    <property type="entry name" value="UBA-like_sf"/>
</dbReference>
<feature type="compositionally biased region" description="Polar residues" evidence="1">
    <location>
        <begin position="277"/>
        <end position="293"/>
    </location>
</feature>
<feature type="region of interest" description="Disordered" evidence="1">
    <location>
        <begin position="51"/>
        <end position="82"/>
    </location>
</feature>
<feature type="region of interest" description="Disordered" evidence="1">
    <location>
        <begin position="384"/>
        <end position="410"/>
    </location>
</feature>
<keyword evidence="4" id="KW-1185">Reference proteome</keyword>